<keyword evidence="1" id="KW-0472">Membrane</keyword>
<keyword evidence="1" id="KW-0812">Transmembrane</keyword>
<organism evidence="2 3">
    <name type="scientific">Actinocorallia aurantiaca</name>
    <dbReference type="NCBI Taxonomy" id="46204"/>
    <lineage>
        <taxon>Bacteria</taxon>
        <taxon>Bacillati</taxon>
        <taxon>Actinomycetota</taxon>
        <taxon>Actinomycetes</taxon>
        <taxon>Streptosporangiales</taxon>
        <taxon>Thermomonosporaceae</taxon>
        <taxon>Actinocorallia</taxon>
    </lineage>
</organism>
<feature type="transmembrane region" description="Helical" evidence="1">
    <location>
        <begin position="29"/>
        <end position="50"/>
    </location>
</feature>
<keyword evidence="3" id="KW-1185">Reference proteome</keyword>
<dbReference type="Proteomes" id="UP001501842">
    <property type="component" value="Unassembled WGS sequence"/>
</dbReference>
<evidence type="ECO:0000256" key="1">
    <source>
        <dbReference type="SAM" id="Phobius"/>
    </source>
</evidence>
<proteinExistence type="predicted"/>
<evidence type="ECO:0008006" key="4">
    <source>
        <dbReference type="Google" id="ProtNLM"/>
    </source>
</evidence>
<comment type="caution">
    <text evidence="2">The sequence shown here is derived from an EMBL/GenBank/DDBJ whole genome shotgun (WGS) entry which is preliminary data.</text>
</comment>
<sequence>MCGLGMLLAVAGIATGVYAVQRDRGRALGYAGIAVSVLTLVVAVGSLVWFGHQAAQCADRYSDRLERSHCLDARFPLLKADRG</sequence>
<reference evidence="2 3" key="1">
    <citation type="journal article" date="2019" name="Int. J. Syst. Evol. Microbiol.">
        <title>The Global Catalogue of Microorganisms (GCM) 10K type strain sequencing project: providing services to taxonomists for standard genome sequencing and annotation.</title>
        <authorList>
            <consortium name="The Broad Institute Genomics Platform"/>
            <consortium name="The Broad Institute Genome Sequencing Center for Infectious Disease"/>
            <person name="Wu L."/>
            <person name="Ma J."/>
        </authorList>
    </citation>
    <scope>NUCLEOTIDE SEQUENCE [LARGE SCALE GENOMIC DNA]</scope>
    <source>
        <strain evidence="2 3">JCM 8201</strain>
    </source>
</reference>
<dbReference type="RefSeq" id="WP_344451992.1">
    <property type="nucleotide sequence ID" value="NZ_BAAATZ010000015.1"/>
</dbReference>
<name>A0ABN3UBF1_9ACTN</name>
<evidence type="ECO:0000313" key="2">
    <source>
        <dbReference type="EMBL" id="GAA2729293.1"/>
    </source>
</evidence>
<keyword evidence="1" id="KW-1133">Transmembrane helix</keyword>
<dbReference type="EMBL" id="BAAATZ010000015">
    <property type="protein sequence ID" value="GAA2729293.1"/>
    <property type="molecule type" value="Genomic_DNA"/>
</dbReference>
<gene>
    <name evidence="2" type="ORF">GCM10010439_39450</name>
</gene>
<accession>A0ABN3UBF1</accession>
<protein>
    <recommendedName>
        <fullName evidence="4">DUF4190 domain-containing protein</fullName>
    </recommendedName>
</protein>
<evidence type="ECO:0000313" key="3">
    <source>
        <dbReference type="Proteomes" id="UP001501842"/>
    </source>
</evidence>